<dbReference type="Proteomes" id="UP000297646">
    <property type="component" value="Unassembled WGS sequence"/>
</dbReference>
<evidence type="ECO:0000313" key="3">
    <source>
        <dbReference type="Proteomes" id="UP000297646"/>
    </source>
</evidence>
<name>A0A4Z0RWE0_WEICO</name>
<protein>
    <submittedName>
        <fullName evidence="2">Uncharacterized protein</fullName>
    </submittedName>
</protein>
<reference evidence="2 3" key="1">
    <citation type="submission" date="2018-03" db="EMBL/GenBank/DDBJ databases">
        <title>Genome sequencing of Weissella confusa isolates.</title>
        <authorList>
            <person name="Kajala I."/>
            <person name="Baruah R."/>
            <person name="Bergsveinson J."/>
            <person name="Juvonen R."/>
            <person name="Ziola B."/>
        </authorList>
    </citation>
    <scope>NUCLEOTIDE SEQUENCE [LARGE SCALE GENOMIC DNA]</scope>
    <source>
        <strain evidence="2 3">VTT E-062653</strain>
    </source>
</reference>
<evidence type="ECO:0000256" key="1">
    <source>
        <dbReference type="SAM" id="Phobius"/>
    </source>
</evidence>
<dbReference type="EMBL" id="PVSN01000030">
    <property type="protein sequence ID" value="TGE73190.1"/>
    <property type="molecule type" value="Genomic_DNA"/>
</dbReference>
<feature type="transmembrane region" description="Helical" evidence="1">
    <location>
        <begin position="97"/>
        <end position="118"/>
    </location>
</feature>
<gene>
    <name evidence="2" type="ORF">C6P11_04865</name>
</gene>
<dbReference type="RefSeq" id="WP_135519053.1">
    <property type="nucleotide sequence ID" value="NZ_PVSN01000030.1"/>
</dbReference>
<organism evidence="2 3">
    <name type="scientific">Weissella confusa</name>
    <name type="common">Lactobacillus confusus</name>
    <dbReference type="NCBI Taxonomy" id="1583"/>
    <lineage>
        <taxon>Bacteria</taxon>
        <taxon>Bacillati</taxon>
        <taxon>Bacillota</taxon>
        <taxon>Bacilli</taxon>
        <taxon>Lactobacillales</taxon>
        <taxon>Lactobacillaceae</taxon>
        <taxon>Weissella</taxon>
    </lineage>
</organism>
<keyword evidence="1" id="KW-0472">Membrane</keyword>
<accession>A0A4Z0RWE0</accession>
<evidence type="ECO:0000313" key="2">
    <source>
        <dbReference type="EMBL" id="TGE73190.1"/>
    </source>
</evidence>
<proteinExistence type="predicted"/>
<dbReference type="OrthoDB" id="2147349at2"/>
<keyword evidence="1" id="KW-1133">Transmembrane helix</keyword>
<sequence length="171" mass="19184">MYYLVKKGATTLTIYSEAQTATVPYNELFNLSPTAFGETVAPYSVGDHIEQALAFRQTLPADEQGDINIVTKPEFIKLVITGQKEATAIIHDREDSLAMTLGLIVAGPFFYLLIMLVLKSFGTPALVADTIAFVLTVGFIIAWFILVWSRWSPEFKDKFEKLVNKRFKRQA</sequence>
<comment type="caution">
    <text evidence="2">The sequence shown here is derived from an EMBL/GenBank/DDBJ whole genome shotgun (WGS) entry which is preliminary data.</text>
</comment>
<keyword evidence="1" id="KW-0812">Transmembrane</keyword>
<dbReference type="AlphaFoldDB" id="A0A4Z0RWE0"/>
<feature type="transmembrane region" description="Helical" evidence="1">
    <location>
        <begin position="130"/>
        <end position="148"/>
    </location>
</feature>